<dbReference type="AlphaFoldDB" id="A0A7I7NID2"/>
<keyword evidence="2" id="KW-1185">Reference proteome</keyword>
<name>A0A7I7NID2_9MYCO</name>
<proteinExistence type="predicted"/>
<reference evidence="1 2" key="1">
    <citation type="journal article" date="2019" name="Emerg. Microbes Infect.">
        <title>Comprehensive subspecies identification of 175 nontuberculous mycobacteria species based on 7547 genomic profiles.</title>
        <authorList>
            <person name="Matsumoto Y."/>
            <person name="Kinjo T."/>
            <person name="Motooka D."/>
            <person name="Nabeya D."/>
            <person name="Jung N."/>
            <person name="Uechi K."/>
            <person name="Horii T."/>
            <person name="Iida T."/>
            <person name="Fujita J."/>
            <person name="Nakamura S."/>
        </authorList>
    </citation>
    <scope>NUCLEOTIDE SEQUENCE [LARGE SCALE GENOMIC DNA]</scope>
    <source>
        <strain evidence="1 2">JCM 15657</strain>
    </source>
</reference>
<protein>
    <submittedName>
        <fullName evidence="1">Uncharacterized protein</fullName>
    </submittedName>
</protein>
<dbReference type="EMBL" id="AP022581">
    <property type="protein sequence ID" value="BBX96415.1"/>
    <property type="molecule type" value="Genomic_DNA"/>
</dbReference>
<evidence type="ECO:0000313" key="2">
    <source>
        <dbReference type="Proteomes" id="UP000466396"/>
    </source>
</evidence>
<dbReference type="KEGG" id="mlj:MLAC_17090"/>
<dbReference type="Proteomes" id="UP000466396">
    <property type="component" value="Chromosome"/>
</dbReference>
<gene>
    <name evidence="1" type="ORF">MLAC_17090</name>
</gene>
<organism evidence="1 2">
    <name type="scientific">Mycobacterium lacus</name>
    <dbReference type="NCBI Taxonomy" id="169765"/>
    <lineage>
        <taxon>Bacteria</taxon>
        <taxon>Bacillati</taxon>
        <taxon>Actinomycetota</taxon>
        <taxon>Actinomycetes</taxon>
        <taxon>Mycobacteriales</taxon>
        <taxon>Mycobacteriaceae</taxon>
        <taxon>Mycobacterium</taxon>
    </lineage>
</organism>
<sequence length="68" mass="7319">MKYPFGDIDGLWAAVLDRTAERRGELPSNAVCGDPLHERVATIVDTVYQGPTSNDSRVNFGAPDLSVG</sequence>
<evidence type="ECO:0000313" key="1">
    <source>
        <dbReference type="EMBL" id="BBX96415.1"/>
    </source>
</evidence>
<accession>A0A7I7NID2</accession>